<evidence type="ECO:0000313" key="1">
    <source>
        <dbReference type="EMBL" id="KAJ9656605.1"/>
    </source>
</evidence>
<name>A0ACC3A7F6_9EURO</name>
<keyword evidence="2" id="KW-1185">Reference proteome</keyword>
<proteinExistence type="predicted"/>
<comment type="caution">
    <text evidence="1">The sequence shown here is derived from an EMBL/GenBank/DDBJ whole genome shotgun (WGS) entry which is preliminary data.</text>
</comment>
<dbReference type="EMBL" id="JAPDRQ010000075">
    <property type="protein sequence ID" value="KAJ9656605.1"/>
    <property type="molecule type" value="Genomic_DNA"/>
</dbReference>
<organism evidence="1 2">
    <name type="scientific">Neophaeococcomyces mojaviensis</name>
    <dbReference type="NCBI Taxonomy" id="3383035"/>
    <lineage>
        <taxon>Eukaryota</taxon>
        <taxon>Fungi</taxon>
        <taxon>Dikarya</taxon>
        <taxon>Ascomycota</taxon>
        <taxon>Pezizomycotina</taxon>
        <taxon>Eurotiomycetes</taxon>
        <taxon>Chaetothyriomycetidae</taxon>
        <taxon>Chaetothyriales</taxon>
        <taxon>Chaetothyriales incertae sedis</taxon>
        <taxon>Neophaeococcomyces</taxon>
    </lineage>
</organism>
<protein>
    <submittedName>
        <fullName evidence="1">Uncharacterized protein</fullName>
    </submittedName>
</protein>
<dbReference type="Proteomes" id="UP001172386">
    <property type="component" value="Unassembled WGS sequence"/>
</dbReference>
<sequence length="538" mass="60488">MLTWKGVVWHVGVASLLPGYFAFRLALNSQYLYECSTVRTALLVILWMWWVSRMHVPYFTSPLRHLPNPREDRFFVAHEYLLRQQVPLTSKILEIIRDTPNDGLLALYSLFHSGPTIFPTSPDAVMEMVNGRSYDWHKPGADARFLRRILGNGLVIAEDQSHKSMRKSVAPAFAGKHIRDLVPLFYEKGRAFADVLASKSDSAPDSVIEIMGQMSRVTLDIIGSAGIGMDFDTIHNDENRLGQLYETITSPDRGPIVPFFLIHAFIPPFLVRKMYGTRYAKIANAIYELRREVRNLVAEKKASIEKTQQKDIIAIIMQSGDFSDEYLCDQLLTFLAAGHDTTASALTWTLYMLSLHPDKQKRLREECQEAVGGLHEIDADQLDRLPYMTAVCNEMLRLYPPVPVTARKAVVDTRIGDVVVPKGTLGVVSIWAANRMPSLWGEDADEFRPDRWLDGAQATLGGAQSSNIFSTFLHGPRSCIGQSFARAEMKCLLLALILRFQFELADPTAEVKVSGFVSIKPADGMRLKLRDLANGQKQ</sequence>
<accession>A0ACC3A7F6</accession>
<gene>
    <name evidence="1" type="ORF">H2198_004839</name>
</gene>
<reference evidence="1" key="1">
    <citation type="submission" date="2022-10" db="EMBL/GenBank/DDBJ databases">
        <title>Culturing micro-colonial fungi from biological soil crusts in the Mojave desert and describing Neophaeococcomyces mojavensis, and introducing the new genera and species Taxawa tesnikishii.</title>
        <authorList>
            <person name="Kurbessoian T."/>
            <person name="Stajich J.E."/>
        </authorList>
    </citation>
    <scope>NUCLEOTIDE SEQUENCE</scope>
    <source>
        <strain evidence="1">JES_112</strain>
    </source>
</reference>
<evidence type="ECO:0000313" key="2">
    <source>
        <dbReference type="Proteomes" id="UP001172386"/>
    </source>
</evidence>